<proteinExistence type="predicted"/>
<dbReference type="SUPFAM" id="SSF56235">
    <property type="entry name" value="N-terminal nucleophile aminohydrolases (Ntn hydrolases)"/>
    <property type="match status" value="1"/>
</dbReference>
<dbReference type="PANTHER" id="PTHR43881">
    <property type="entry name" value="GAMMA-GLUTAMYLTRANSPEPTIDASE (AFU_ORTHOLOGUE AFUA_4G13580)"/>
    <property type="match status" value="1"/>
</dbReference>
<dbReference type="InterPro" id="IPR043138">
    <property type="entry name" value="GGT_lsub"/>
</dbReference>
<dbReference type="Gene3D" id="1.10.246.130">
    <property type="match status" value="1"/>
</dbReference>
<dbReference type="Proteomes" id="UP000053274">
    <property type="component" value="Unassembled WGS sequence"/>
</dbReference>
<evidence type="ECO:0008006" key="3">
    <source>
        <dbReference type="Google" id="ProtNLM"/>
    </source>
</evidence>
<accession>A0A0R2PF45</accession>
<evidence type="ECO:0000313" key="2">
    <source>
        <dbReference type="Proteomes" id="UP000053274"/>
    </source>
</evidence>
<gene>
    <name evidence="1" type="ORF">ABR54_04025</name>
</gene>
<comment type="caution">
    <text evidence="1">The sequence shown here is derived from an EMBL/GenBank/DDBJ whole genome shotgun (WGS) entry which is preliminary data.</text>
</comment>
<reference evidence="1 2" key="1">
    <citation type="submission" date="2015-10" db="EMBL/GenBank/DDBJ databases">
        <title>Metagenome-Assembled Genomes uncover a global brackish microbiome.</title>
        <authorList>
            <person name="Hugerth L.W."/>
            <person name="Larsson J."/>
            <person name="Alneberg J."/>
            <person name="Lindh M.V."/>
            <person name="Legrand C."/>
            <person name="Pinhassi J."/>
            <person name="Andersson A.F."/>
        </authorList>
    </citation>
    <scope>NUCLEOTIDE SEQUENCE [LARGE SCALE GENOMIC DNA]</scope>
    <source>
        <strain evidence="1">BACL15 MAG-120619-bin91</strain>
    </source>
</reference>
<evidence type="ECO:0000313" key="1">
    <source>
        <dbReference type="EMBL" id="KRO35531.1"/>
    </source>
</evidence>
<dbReference type="InterPro" id="IPR052896">
    <property type="entry name" value="GGT-like_enzyme"/>
</dbReference>
<dbReference type="PRINTS" id="PR01210">
    <property type="entry name" value="GGTRANSPTASE"/>
</dbReference>
<dbReference type="Gene3D" id="3.60.20.40">
    <property type="match status" value="1"/>
</dbReference>
<protein>
    <recommendedName>
        <fullName evidence="3">Gamma-glutamyltransferase</fullName>
    </recommendedName>
</protein>
<name>A0A0R2PF45_9ACTN</name>
<dbReference type="PANTHER" id="PTHR43881:SF5">
    <property type="entry name" value="GAMMA-GLUTAMYLTRANSPEPTIDASE"/>
    <property type="match status" value="1"/>
</dbReference>
<dbReference type="EMBL" id="LIAM01000089">
    <property type="protein sequence ID" value="KRO35531.1"/>
    <property type="molecule type" value="Genomic_DNA"/>
</dbReference>
<sequence length="526" mass="56180">MQTGRSVVYARNGGAAASQPLAVSAAINILKQGGSFIDAAIALSAVICVVEPGASHLGGDAFLVTHDAASKTNLAFNGSGEGSHAATPENYKDGIPLHGYKSGTVPGLVSTWFEAHQRYGKLPMAILLAQAIDYADNGFPANTGFVRRIAGHLTIAPETALFKDMGVDVNVKIGDLVVQKDLARSLREIAEGGRAAFYEGRIAQQLIKGSDGWFNKEDLKNHTTRVLDPLSVKYRDITVYGQPPPTQGMILMEELLLNERFDIASLSEADRIHIGVESKKIGFADRNSILGDPEFIAVNTDRILSKAHIDKRAAHISMASAGTDIAPVSEGSDTTYFLVADSRGNAVSWIQSVFHGFGSSWVIPETGIILNNRLTGFSLDPQSPNIIAPGKRPAHTLNAFTAVRADGSLYLLGGTPGANIQVQTNLQLLVNLIDLKMNVQEATEAPRWQHLNAPGQSSEDEEGLGVLEVENRVSNLVLDELRAKGHDVRPLAAWGHGSSVQLMEVLPNGSYAFGSDPRCEGHASGI</sequence>
<dbReference type="InterPro" id="IPR029055">
    <property type="entry name" value="Ntn_hydrolases_N"/>
</dbReference>
<dbReference type="InterPro" id="IPR043137">
    <property type="entry name" value="GGT_ssub_C"/>
</dbReference>
<dbReference type="AlphaFoldDB" id="A0A0R2PF45"/>
<dbReference type="Pfam" id="PF01019">
    <property type="entry name" value="G_glu_transpept"/>
    <property type="match status" value="1"/>
</dbReference>
<organism evidence="1 2">
    <name type="scientific">Actinobacteria bacterium BACL15 MAG-120619-bin91</name>
    <dbReference type="NCBI Taxonomy" id="1655562"/>
    <lineage>
        <taxon>Bacteria</taxon>
        <taxon>Bacillati</taxon>
        <taxon>Actinomycetota</taxon>
        <taxon>Actinomycetes</taxon>
        <taxon>Actinomycetes incertae sedis</taxon>
        <taxon>ac1 cluster</taxon>
    </lineage>
</organism>